<keyword evidence="6 13" id="KW-0732">Signal</keyword>
<dbReference type="InterPro" id="IPR029046">
    <property type="entry name" value="LolA/LolB/LppX"/>
</dbReference>
<keyword evidence="10 13" id="KW-0143">Chaperone</keyword>
<accession>A0A1E5CGH2</accession>
<evidence type="ECO:0000256" key="4">
    <source>
        <dbReference type="ARBA" id="ARBA00016202"/>
    </source>
</evidence>
<dbReference type="AlphaFoldDB" id="A0A1E5CGH2"/>
<dbReference type="RefSeq" id="WP_016960616.1">
    <property type="nucleotide sequence ID" value="NZ_AJWN02000006.1"/>
</dbReference>
<evidence type="ECO:0000256" key="13">
    <source>
        <dbReference type="HAMAP-Rule" id="MF_00233"/>
    </source>
</evidence>
<dbReference type="GO" id="GO:0044874">
    <property type="term" value="P:lipoprotein localization to outer membrane"/>
    <property type="evidence" value="ECO:0007669"/>
    <property type="project" value="UniProtKB-UniRule"/>
</dbReference>
<keyword evidence="16" id="KW-1185">Reference proteome</keyword>
<evidence type="ECO:0000313" key="15">
    <source>
        <dbReference type="EMBL" id="OEE64232.1"/>
    </source>
</evidence>
<name>A0A1E5CGH2_9GAMM</name>
<comment type="subunit">
    <text evidence="3 13">Monomer.</text>
</comment>
<keyword evidence="12 13" id="KW-0449">Lipoprotein</keyword>
<evidence type="ECO:0000256" key="1">
    <source>
        <dbReference type="ARBA" id="ARBA00004459"/>
    </source>
</evidence>
<proteinExistence type="inferred from homology"/>
<comment type="caution">
    <text evidence="15">The sequence shown here is derived from an EMBL/GenBank/DDBJ whole genome shotgun (WGS) entry which is preliminary data.</text>
</comment>
<sequence length="202" mass="22338">MSRSIKLALTFMLGFLALSGCTSVPAPSTEWQTHQEALAGITNFTAKGKVALISPEQRVSANFLWQQKDDELSLRLTNFLGTTLLTLEATPDIAILVDNEGQRYVGRDAASLLEKLTGIALPVDDMTQWIKGLPTEQNDFTLGADNRLAFLSENSAESNQPGWQLEYSTYDANTDSLLPAKIKMNQNTQKVNLVISEWIYPQ</sequence>
<keyword evidence="7 13" id="KW-0653">Protein transport</keyword>
<dbReference type="InterPro" id="IPR004565">
    <property type="entry name" value="OM_lipoprot_LolB"/>
</dbReference>
<evidence type="ECO:0000256" key="2">
    <source>
        <dbReference type="ARBA" id="ARBA00009696"/>
    </source>
</evidence>
<keyword evidence="5 13" id="KW-0813">Transport</keyword>
<feature type="chain" id="PRO_5009172809" description="Outer-membrane lipoprotein LolB" evidence="14">
    <location>
        <begin position="23"/>
        <end position="202"/>
    </location>
</feature>
<dbReference type="CDD" id="cd16326">
    <property type="entry name" value="LolB"/>
    <property type="match status" value="1"/>
</dbReference>
<evidence type="ECO:0000256" key="9">
    <source>
        <dbReference type="ARBA" id="ARBA00023139"/>
    </source>
</evidence>
<evidence type="ECO:0000256" key="7">
    <source>
        <dbReference type="ARBA" id="ARBA00022927"/>
    </source>
</evidence>
<keyword evidence="8 13" id="KW-0472">Membrane</keyword>
<dbReference type="HAMAP" id="MF_00233">
    <property type="entry name" value="LolB"/>
    <property type="match status" value="1"/>
</dbReference>
<gene>
    <name evidence="13" type="primary">lolB</name>
    <name evidence="15" type="ORF">A1OK_17960</name>
</gene>
<evidence type="ECO:0000256" key="8">
    <source>
        <dbReference type="ARBA" id="ARBA00023136"/>
    </source>
</evidence>
<evidence type="ECO:0000256" key="10">
    <source>
        <dbReference type="ARBA" id="ARBA00023186"/>
    </source>
</evidence>
<feature type="signal peptide" evidence="14">
    <location>
        <begin position="1"/>
        <end position="22"/>
    </location>
</feature>
<organism evidence="15 16">
    <name type="scientific">Enterovibrio norvegicus FF-454</name>
    <dbReference type="NCBI Taxonomy" id="1185651"/>
    <lineage>
        <taxon>Bacteria</taxon>
        <taxon>Pseudomonadati</taxon>
        <taxon>Pseudomonadota</taxon>
        <taxon>Gammaproteobacteria</taxon>
        <taxon>Vibrionales</taxon>
        <taxon>Vibrionaceae</taxon>
        <taxon>Enterovibrio</taxon>
    </lineage>
</organism>
<comment type="function">
    <text evidence="13">Plays a critical role in the incorporation of lipoproteins in the outer membrane after they are released by the LolA protein.</text>
</comment>
<protein>
    <recommendedName>
        <fullName evidence="4 13">Outer-membrane lipoprotein LolB</fullName>
    </recommendedName>
</protein>
<comment type="similarity">
    <text evidence="2 13">Belongs to the LolB family.</text>
</comment>
<dbReference type="GO" id="GO:0015031">
    <property type="term" value="P:protein transport"/>
    <property type="evidence" value="ECO:0007669"/>
    <property type="project" value="UniProtKB-KW"/>
</dbReference>
<keyword evidence="11 13" id="KW-0998">Cell outer membrane</keyword>
<dbReference type="Pfam" id="PF03550">
    <property type="entry name" value="LolB"/>
    <property type="match status" value="1"/>
</dbReference>
<keyword evidence="9 13" id="KW-0564">Palmitate</keyword>
<evidence type="ECO:0000256" key="6">
    <source>
        <dbReference type="ARBA" id="ARBA00022729"/>
    </source>
</evidence>
<dbReference type="SUPFAM" id="SSF89392">
    <property type="entry name" value="Prokaryotic lipoproteins and lipoprotein localization factors"/>
    <property type="match status" value="1"/>
</dbReference>
<dbReference type="EMBL" id="AJWN02000006">
    <property type="protein sequence ID" value="OEE64232.1"/>
    <property type="molecule type" value="Genomic_DNA"/>
</dbReference>
<dbReference type="NCBIfam" id="TIGR00548">
    <property type="entry name" value="lolB"/>
    <property type="match status" value="1"/>
</dbReference>
<comment type="subcellular location">
    <subcellularLocation>
        <location evidence="1 13">Cell outer membrane</location>
        <topology evidence="1 13">Lipid-anchor</topology>
    </subcellularLocation>
</comment>
<reference evidence="15 16" key="1">
    <citation type="journal article" date="2012" name="Science">
        <title>Ecological populations of bacteria act as socially cohesive units of antibiotic production and resistance.</title>
        <authorList>
            <person name="Cordero O.X."/>
            <person name="Wildschutte H."/>
            <person name="Kirkup B."/>
            <person name="Proehl S."/>
            <person name="Ngo L."/>
            <person name="Hussain F."/>
            <person name="Le Roux F."/>
            <person name="Mincer T."/>
            <person name="Polz M.F."/>
        </authorList>
    </citation>
    <scope>NUCLEOTIDE SEQUENCE [LARGE SCALE GENOMIC DNA]</scope>
    <source>
        <strain evidence="15 16">FF-454</strain>
    </source>
</reference>
<dbReference type="Gene3D" id="2.50.20.10">
    <property type="entry name" value="Lipoprotein localisation LolA/LolB/LppX"/>
    <property type="match status" value="1"/>
</dbReference>
<dbReference type="GO" id="GO:0009279">
    <property type="term" value="C:cell outer membrane"/>
    <property type="evidence" value="ECO:0007669"/>
    <property type="project" value="UniProtKB-SubCell"/>
</dbReference>
<dbReference type="Proteomes" id="UP000095039">
    <property type="component" value="Unassembled WGS sequence"/>
</dbReference>
<evidence type="ECO:0000313" key="16">
    <source>
        <dbReference type="Proteomes" id="UP000095039"/>
    </source>
</evidence>
<evidence type="ECO:0000256" key="14">
    <source>
        <dbReference type="SAM" id="SignalP"/>
    </source>
</evidence>
<evidence type="ECO:0000256" key="5">
    <source>
        <dbReference type="ARBA" id="ARBA00022448"/>
    </source>
</evidence>
<dbReference type="PROSITE" id="PS51257">
    <property type="entry name" value="PROKAR_LIPOPROTEIN"/>
    <property type="match status" value="1"/>
</dbReference>
<evidence type="ECO:0000256" key="3">
    <source>
        <dbReference type="ARBA" id="ARBA00011245"/>
    </source>
</evidence>
<evidence type="ECO:0000256" key="12">
    <source>
        <dbReference type="ARBA" id="ARBA00023288"/>
    </source>
</evidence>
<evidence type="ECO:0000256" key="11">
    <source>
        <dbReference type="ARBA" id="ARBA00023237"/>
    </source>
</evidence>